<dbReference type="SUPFAM" id="SSF50249">
    <property type="entry name" value="Nucleic acid-binding proteins"/>
    <property type="match status" value="3"/>
</dbReference>
<evidence type="ECO:0000313" key="12">
    <source>
        <dbReference type="Proteomes" id="UP000027059"/>
    </source>
</evidence>
<dbReference type="OrthoDB" id="9764149at2"/>
<keyword evidence="6 8" id="KW-0269">Exonuclease</keyword>
<keyword evidence="5 8" id="KW-0378">Hydrolase</keyword>
<dbReference type="GO" id="GO:0003723">
    <property type="term" value="F:RNA binding"/>
    <property type="evidence" value="ECO:0007669"/>
    <property type="project" value="UniProtKB-UniRule"/>
</dbReference>
<dbReference type="InterPro" id="IPR004476">
    <property type="entry name" value="RNase_II/RNase_R"/>
</dbReference>
<feature type="region of interest" description="Disordered" evidence="9">
    <location>
        <begin position="714"/>
        <end position="744"/>
    </location>
</feature>
<evidence type="ECO:0000256" key="4">
    <source>
        <dbReference type="ARBA" id="ARBA00022722"/>
    </source>
</evidence>
<keyword evidence="4 8" id="KW-0540">Nuclease</keyword>
<name>A0A059XXE2_9BACT</name>
<keyword evidence="7 8" id="KW-0694">RNA-binding</keyword>
<dbReference type="GO" id="GO:0005829">
    <property type="term" value="C:cytosol"/>
    <property type="evidence" value="ECO:0007669"/>
    <property type="project" value="TreeGrafter"/>
</dbReference>
<comment type="catalytic activity">
    <reaction evidence="1 8">
        <text>Exonucleolytic cleavage in the 3'- to 5'-direction to yield nucleoside 5'-phosphates.</text>
        <dbReference type="EC" id="3.1.13.1"/>
    </reaction>
</comment>
<evidence type="ECO:0000313" key="11">
    <source>
        <dbReference type="EMBL" id="AIA29902.1"/>
    </source>
</evidence>
<comment type="subcellular location">
    <subcellularLocation>
        <location evidence="2 8">Cytoplasm</location>
    </subcellularLocation>
</comment>
<dbReference type="InterPro" id="IPR022966">
    <property type="entry name" value="RNase_II/R_CS"/>
</dbReference>
<dbReference type="PROSITE" id="PS50126">
    <property type="entry name" value="S1"/>
    <property type="match status" value="1"/>
</dbReference>
<dbReference type="HAMAP" id="MF_01895">
    <property type="entry name" value="RNase_R"/>
    <property type="match status" value="1"/>
</dbReference>
<evidence type="ECO:0000256" key="2">
    <source>
        <dbReference type="ARBA" id="ARBA00004496"/>
    </source>
</evidence>
<comment type="similarity">
    <text evidence="8">Belongs to the RNR ribonuclease family. RNase R subfamily.</text>
</comment>
<dbReference type="EMBL" id="CP007243">
    <property type="protein sequence ID" value="AIA29902.1"/>
    <property type="molecule type" value="Genomic_DNA"/>
</dbReference>
<evidence type="ECO:0000259" key="10">
    <source>
        <dbReference type="PROSITE" id="PS50126"/>
    </source>
</evidence>
<reference evidence="11 12" key="2">
    <citation type="journal article" date="2015" name="Biomed. Res. Int.">
        <title>Effects of Arsenite Resistance on the Growth and Functional Gene Expression of Leptospirillum ferriphilum and Acidithiobacillus thiooxidans in Pure Culture and Coculture.</title>
        <authorList>
            <person name="Jiang H."/>
            <person name="Liang Y."/>
            <person name="Yin H."/>
            <person name="Xiao Y."/>
            <person name="Guo X."/>
            <person name="Xu Y."/>
            <person name="Hu Q."/>
            <person name="Liu H."/>
            <person name="Liu X."/>
        </authorList>
    </citation>
    <scope>NUCLEOTIDE SEQUENCE [LARGE SCALE GENOMIC DNA]</scope>
    <source>
        <strain evidence="11 12">YSK</strain>
    </source>
</reference>
<keyword evidence="12" id="KW-1185">Reference proteome</keyword>
<dbReference type="EC" id="3.1.13.1" evidence="8"/>
<dbReference type="Gene3D" id="2.40.50.140">
    <property type="entry name" value="Nucleic acid-binding proteins"/>
    <property type="match status" value="2"/>
</dbReference>
<dbReference type="SMART" id="SM00316">
    <property type="entry name" value="S1"/>
    <property type="match status" value="1"/>
</dbReference>
<evidence type="ECO:0000256" key="8">
    <source>
        <dbReference type="HAMAP-Rule" id="MF_01895"/>
    </source>
</evidence>
<dbReference type="PROSITE" id="PS01175">
    <property type="entry name" value="RIBONUCLEASE_II"/>
    <property type="match status" value="1"/>
</dbReference>
<dbReference type="InterPro" id="IPR040476">
    <property type="entry name" value="CSD2"/>
</dbReference>
<evidence type="ECO:0000256" key="5">
    <source>
        <dbReference type="ARBA" id="ARBA00022801"/>
    </source>
</evidence>
<dbReference type="NCBIfam" id="TIGR00358">
    <property type="entry name" value="3_prime_RNase"/>
    <property type="match status" value="1"/>
</dbReference>
<evidence type="ECO:0000256" key="7">
    <source>
        <dbReference type="ARBA" id="ARBA00022884"/>
    </source>
</evidence>
<dbReference type="HOGENOM" id="CLU_002333_7_0_0"/>
<dbReference type="RefSeq" id="WP_051613740.1">
    <property type="nucleotide sequence ID" value="NZ_CP007243.1"/>
</dbReference>
<dbReference type="Pfam" id="PF00773">
    <property type="entry name" value="RNB"/>
    <property type="match status" value="1"/>
</dbReference>
<dbReference type="InterPro" id="IPR012340">
    <property type="entry name" value="NA-bd_OB-fold"/>
</dbReference>
<dbReference type="AlphaFoldDB" id="A0A059XXE2"/>
<dbReference type="Pfam" id="PF08206">
    <property type="entry name" value="OB_RNB"/>
    <property type="match status" value="1"/>
</dbReference>
<dbReference type="PANTHER" id="PTHR23355">
    <property type="entry name" value="RIBONUCLEASE"/>
    <property type="match status" value="1"/>
</dbReference>
<evidence type="ECO:0000256" key="6">
    <source>
        <dbReference type="ARBA" id="ARBA00022839"/>
    </source>
</evidence>
<reference evidence="12" key="1">
    <citation type="submission" date="2014-02" db="EMBL/GenBank/DDBJ databases">
        <title>Complete genome sequence and comparative genomic analysis of the nitrogen-fixing bacterium Leptospirillum ferriphilum YSK.</title>
        <authorList>
            <person name="Guo X."/>
            <person name="Yin H."/>
            <person name="Liang Y."/>
            <person name="Hu Q."/>
            <person name="Ma L."/>
            <person name="Xiao Y."/>
            <person name="Zhang X."/>
            <person name="Qiu G."/>
            <person name="Liu X."/>
        </authorList>
    </citation>
    <scope>NUCLEOTIDE SEQUENCE [LARGE SCALE GENOMIC DNA]</scope>
    <source>
        <strain evidence="12">YSK</strain>
    </source>
</reference>
<dbReference type="KEGG" id="lfp:Y981_00850"/>
<dbReference type="Pfam" id="PF00575">
    <property type="entry name" value="S1"/>
    <property type="match status" value="1"/>
</dbReference>
<comment type="function">
    <text evidence="8">3'-5' exoribonuclease that releases 5'-nucleoside monophosphates and is involved in maturation of structured RNAs.</text>
</comment>
<dbReference type="PANTHER" id="PTHR23355:SF9">
    <property type="entry name" value="DIS3-LIKE EXONUCLEASE 2"/>
    <property type="match status" value="1"/>
</dbReference>
<organism evidence="11 12">
    <name type="scientific">Leptospirillum ferriphilum YSK</name>
    <dbReference type="NCBI Taxonomy" id="1441628"/>
    <lineage>
        <taxon>Bacteria</taxon>
        <taxon>Pseudomonadati</taxon>
        <taxon>Nitrospirota</taxon>
        <taxon>Nitrospiria</taxon>
        <taxon>Nitrospirales</taxon>
        <taxon>Nitrospiraceae</taxon>
        <taxon>Leptospirillum</taxon>
    </lineage>
</organism>
<dbReference type="InterPro" id="IPR050180">
    <property type="entry name" value="RNR_Ribonuclease"/>
</dbReference>
<gene>
    <name evidence="8" type="primary">rnr</name>
    <name evidence="11" type="ORF">Y981_00850</name>
</gene>
<dbReference type="NCBIfam" id="TIGR02063">
    <property type="entry name" value="RNase_R"/>
    <property type="match status" value="1"/>
</dbReference>
<sequence>MTKDKSDEHPLTPEERILAFLREEAQKPVRSDRLVEAVLRKKKERSDVSRALDRLVAEKQVILLKGGYAGLPDKLHFREGIFLSHPDGYGFVVTEGEREDLYVPPGATKGAMHQDKVLSVHLGTDHRGRSEGQVVEIISRSRSSVVGVLHELKGGYFLSPRDPKIPHEFLVVDNGAEKLQEGELAVLDILRYPEPGHIPEGKISRFLGDPSDPSVDTDLVIATHHLSISFPDRVEAEAKRMAREVAVEPSENRVDLRHLEIMTIDGDRARDFDDALSVVENPDGTFQIGIHIADVGAYVLPGSELDKEAFRRGTSVYFPDRVVPMFPEVLSNGVLSLNPDEDRLARTVMVRMSPAGQVLESSIFRSVIRSRLRATYSRVHPILAGESTDSPESKFSVQLRSLWKLAKNLREERFQNGSLDFDLPEPEIVLDLRGEPVDIIRSPRYLSHFLVEEFMLLANRIVAAELTRKFSMAMYRVHETPSPEKTESLGIFLGALGISIPKRKEGKMKASDLSAVLESTRGTPLEKMVHFSVLRSLKQARYDVYPLGHFGLAMDDYTHFTSPIRRYPDLIVHRLLDLPEGRPSGEGSFYPLEQVAVQASERERASVEAERMAVDLKKIRFMGQHIGKKFSGSVSGVTGFGFFVELSDVLVEGLVPFSALNDDYYVYDEKHHLLRGETTRKTYRIGDRLEVVVVRVDNERLRIEFALDQEGRPESLQKVRKKRKGKKNRSQRAGKSRKKGSAKG</sequence>
<evidence type="ECO:0000256" key="3">
    <source>
        <dbReference type="ARBA" id="ARBA00022490"/>
    </source>
</evidence>
<protein>
    <recommendedName>
        <fullName evidence="8">Ribonuclease R</fullName>
        <shortName evidence="8">RNase R</shortName>
        <ecNumber evidence="8">3.1.13.1</ecNumber>
    </recommendedName>
</protein>
<dbReference type="InterPro" id="IPR003029">
    <property type="entry name" value="S1_domain"/>
</dbReference>
<dbReference type="Pfam" id="PF17876">
    <property type="entry name" value="CSD2"/>
    <property type="match status" value="1"/>
</dbReference>
<keyword evidence="3 8" id="KW-0963">Cytoplasm</keyword>
<feature type="domain" description="S1 motif" evidence="10">
    <location>
        <begin position="627"/>
        <end position="708"/>
    </location>
</feature>
<proteinExistence type="inferred from homology"/>
<dbReference type="SMART" id="SM00955">
    <property type="entry name" value="RNB"/>
    <property type="match status" value="1"/>
</dbReference>
<dbReference type="InterPro" id="IPR011805">
    <property type="entry name" value="RNase_R"/>
</dbReference>
<dbReference type="GO" id="GO:0006402">
    <property type="term" value="P:mRNA catabolic process"/>
    <property type="evidence" value="ECO:0007669"/>
    <property type="project" value="TreeGrafter"/>
</dbReference>
<evidence type="ECO:0000256" key="1">
    <source>
        <dbReference type="ARBA" id="ARBA00001849"/>
    </source>
</evidence>
<dbReference type="InterPro" id="IPR001900">
    <property type="entry name" value="RNase_II/R"/>
</dbReference>
<evidence type="ECO:0000256" key="9">
    <source>
        <dbReference type="SAM" id="MobiDB-lite"/>
    </source>
</evidence>
<dbReference type="GO" id="GO:0008859">
    <property type="term" value="F:exoribonuclease II activity"/>
    <property type="evidence" value="ECO:0007669"/>
    <property type="project" value="UniProtKB-UniRule"/>
</dbReference>
<accession>A0A059XXE2</accession>
<dbReference type="Proteomes" id="UP000027059">
    <property type="component" value="Chromosome"/>
</dbReference>
<feature type="compositionally biased region" description="Basic residues" evidence="9">
    <location>
        <begin position="718"/>
        <end position="744"/>
    </location>
</feature>
<dbReference type="InterPro" id="IPR013223">
    <property type="entry name" value="RNase_B_OB_dom"/>
</dbReference>
<dbReference type="CDD" id="cd04471">
    <property type="entry name" value="S1_RNase_R"/>
    <property type="match status" value="1"/>
</dbReference>